<dbReference type="Proteomes" id="UP000249299">
    <property type="component" value="Unassembled WGS sequence"/>
</dbReference>
<evidence type="ECO:0000313" key="3">
    <source>
        <dbReference type="Proteomes" id="UP000249299"/>
    </source>
</evidence>
<keyword evidence="1" id="KW-1133">Transmembrane helix</keyword>
<proteinExistence type="predicted"/>
<dbReference type="RefSeq" id="WP_368731667.1">
    <property type="nucleotide sequence ID" value="NZ_NPEV01000179.1"/>
</dbReference>
<evidence type="ECO:0000313" key="2">
    <source>
        <dbReference type="EMBL" id="RAI20026.1"/>
    </source>
</evidence>
<keyword evidence="3" id="KW-1185">Reference proteome</keyword>
<keyword evidence="1" id="KW-0472">Membrane</keyword>
<feature type="non-terminal residue" evidence="2">
    <location>
        <position position="40"/>
    </location>
</feature>
<reference evidence="2 3" key="1">
    <citation type="submission" date="2017-07" db="EMBL/GenBank/DDBJ databases">
        <title>Draft Genome Sequences of Select Purple Nonsulfur Bacteria.</title>
        <authorList>
            <person name="Lasarre B."/>
            <person name="Mckinlay J.B."/>
        </authorList>
    </citation>
    <scope>NUCLEOTIDE SEQUENCE [LARGE SCALE GENOMIC DNA]</scope>
    <source>
        <strain evidence="2 3">DSM 11290</strain>
    </source>
</reference>
<protein>
    <submittedName>
        <fullName evidence="2">Spore cortex biosynthesis protein YabQ</fullName>
    </submittedName>
</protein>
<comment type="caution">
    <text evidence="2">The sequence shown here is derived from an EMBL/GenBank/DDBJ whole genome shotgun (WGS) entry which is preliminary data.</text>
</comment>
<dbReference type="AlphaFoldDB" id="A0A327JD18"/>
<keyword evidence="1" id="KW-0812">Transmembrane</keyword>
<accession>A0A327JD18</accession>
<evidence type="ECO:0000256" key="1">
    <source>
        <dbReference type="SAM" id="Phobius"/>
    </source>
</evidence>
<gene>
    <name evidence="2" type="ORF">CH339_23765</name>
</gene>
<sequence>MTLTTQFYTMLAMAGMGAWLGASLDTYTRFVVRSKTARWL</sequence>
<name>A0A327JD18_9HYPH</name>
<feature type="transmembrane region" description="Helical" evidence="1">
    <location>
        <begin position="6"/>
        <end position="28"/>
    </location>
</feature>
<organism evidence="2 3">
    <name type="scientific">Rhodobium orientis</name>
    <dbReference type="NCBI Taxonomy" id="34017"/>
    <lineage>
        <taxon>Bacteria</taxon>
        <taxon>Pseudomonadati</taxon>
        <taxon>Pseudomonadota</taxon>
        <taxon>Alphaproteobacteria</taxon>
        <taxon>Hyphomicrobiales</taxon>
        <taxon>Rhodobiaceae</taxon>
        <taxon>Rhodobium</taxon>
    </lineage>
</organism>
<dbReference type="EMBL" id="NPEV01000179">
    <property type="protein sequence ID" value="RAI20026.1"/>
    <property type="molecule type" value="Genomic_DNA"/>
</dbReference>
<dbReference type="NCBIfam" id="TIGR02893">
    <property type="entry name" value="spore_yabQ"/>
    <property type="match status" value="1"/>
</dbReference>
<dbReference type="InterPro" id="IPR019074">
    <property type="entry name" value="YabQ"/>
</dbReference>